<feature type="domain" description="Glycosyl hydrolase family 13 catalytic" evidence="2">
    <location>
        <begin position="160"/>
        <end position="557"/>
    </location>
</feature>
<dbReference type="AlphaFoldDB" id="A0A0P0EKE0"/>
<dbReference type="CDD" id="cd11341">
    <property type="entry name" value="AmyAc_Pullulanase_LD-like"/>
    <property type="match status" value="1"/>
</dbReference>
<dbReference type="Gene3D" id="2.60.40.10">
    <property type="entry name" value="Immunoglobulins"/>
    <property type="match status" value="1"/>
</dbReference>
<evidence type="ECO:0000259" key="2">
    <source>
        <dbReference type="SMART" id="SM00642"/>
    </source>
</evidence>
<dbReference type="InterPro" id="IPR017853">
    <property type="entry name" value="GH"/>
</dbReference>
<dbReference type="GO" id="GO:0051060">
    <property type="term" value="F:pullulanase activity"/>
    <property type="evidence" value="ECO:0007669"/>
    <property type="project" value="UniProtKB-EC"/>
</dbReference>
<dbReference type="InterPro" id="IPR006047">
    <property type="entry name" value="GH13_cat_dom"/>
</dbReference>
<dbReference type="PANTHER" id="PTHR43002">
    <property type="entry name" value="GLYCOGEN DEBRANCHING ENZYME"/>
    <property type="match status" value="1"/>
</dbReference>
<dbReference type="Pfam" id="PF21653">
    <property type="entry name" value="pulA_all-beta"/>
    <property type="match status" value="1"/>
</dbReference>
<dbReference type="EMBL" id="KT899326">
    <property type="protein sequence ID" value="ALJ32153.1"/>
    <property type="molecule type" value="Genomic_DNA"/>
</dbReference>
<organism evidence="3">
    <name type="scientific">Paenibacillus mucilaginosus</name>
    <dbReference type="NCBI Taxonomy" id="61624"/>
    <lineage>
        <taxon>Bacteria</taxon>
        <taxon>Bacillati</taxon>
        <taxon>Bacillota</taxon>
        <taxon>Bacilli</taxon>
        <taxon>Bacillales</taxon>
        <taxon>Paenibacillaceae</taxon>
        <taxon>Paenibacillus</taxon>
    </lineage>
</organism>
<comment type="similarity">
    <text evidence="1">Belongs to the glycosyl hydrolase 13 family.</text>
</comment>
<dbReference type="SMART" id="SM00642">
    <property type="entry name" value="Aamy"/>
    <property type="match status" value="1"/>
</dbReference>
<dbReference type="Pfam" id="PF02922">
    <property type="entry name" value="CBM_48"/>
    <property type="match status" value="1"/>
</dbReference>
<keyword evidence="3" id="KW-0326">Glycosidase</keyword>
<dbReference type="NCBIfam" id="TIGR02104">
    <property type="entry name" value="pulA_typeI"/>
    <property type="match status" value="1"/>
</dbReference>
<evidence type="ECO:0000256" key="1">
    <source>
        <dbReference type="ARBA" id="ARBA00008061"/>
    </source>
</evidence>
<dbReference type="Gene3D" id="2.60.40.1180">
    <property type="entry name" value="Golgi alpha-mannosidase II"/>
    <property type="match status" value="1"/>
</dbReference>
<accession>A0A0P0EKE0</accession>
<dbReference type="InterPro" id="IPR013780">
    <property type="entry name" value="Glyco_hydro_b"/>
</dbReference>
<dbReference type="SMR" id="A0A0P0EKE0"/>
<dbReference type="InterPro" id="IPR004193">
    <property type="entry name" value="Glyco_hydro_13_N"/>
</dbReference>
<dbReference type="EMBL" id="KT210117">
    <property type="protein sequence ID" value="ALO50706.1"/>
    <property type="molecule type" value="Genomic_DNA"/>
</dbReference>
<dbReference type="InterPro" id="IPR049117">
    <property type="entry name" value="pulA_all-beta"/>
</dbReference>
<dbReference type="Gene3D" id="3.20.20.80">
    <property type="entry name" value="Glycosidases"/>
    <property type="match status" value="1"/>
</dbReference>
<dbReference type="InterPro" id="IPR011840">
    <property type="entry name" value="PulA_typeI"/>
</dbReference>
<dbReference type="GO" id="GO:0005975">
    <property type="term" value="P:carbohydrate metabolic process"/>
    <property type="evidence" value="ECO:0007669"/>
    <property type="project" value="InterPro"/>
</dbReference>
<dbReference type="SUPFAM" id="SSF81296">
    <property type="entry name" value="E set domains"/>
    <property type="match status" value="1"/>
</dbReference>
<dbReference type="InterPro" id="IPR013783">
    <property type="entry name" value="Ig-like_fold"/>
</dbReference>
<reference evidence="3" key="2">
    <citation type="submission" date="2015-10" db="EMBL/GenBank/DDBJ databases">
        <title>In vivo functional expression of a novel thermotolerant type I pullulanase cloning from Paenibacillus mucilaginosus Pm-pp1 and biochemical characterization.</title>
        <authorList>
            <person name="Wei W."/>
            <person name="Chen S."/>
        </authorList>
    </citation>
    <scope>NUCLEOTIDE SEQUENCE</scope>
    <source>
        <strain evidence="3">24461</strain>
    </source>
</reference>
<reference evidence="4" key="1">
    <citation type="submission" date="2015-06" db="EMBL/GenBank/DDBJ databases">
        <title>In vivo functional expression of a novel thermotolerant type I pullulanase cloning from Paenibacillus mucilaginosus Pm-pp1 and biochemical characterization.</title>
        <authorList>
            <person name="Wei W."/>
            <person name="Chen S."/>
            <person name="Wei D."/>
        </authorList>
    </citation>
    <scope>NUCLEOTIDE SEQUENCE</scope>
    <source>
        <strain evidence="4">Pp1</strain>
    </source>
</reference>
<dbReference type="CDD" id="cd02860">
    <property type="entry name" value="E_set_Pullulanase"/>
    <property type="match status" value="1"/>
</dbReference>
<keyword evidence="3" id="KW-0378">Hydrolase</keyword>
<name>A0A0P0EKE0_9BACL</name>
<proteinExistence type="inferred from homology"/>
<dbReference type="InterPro" id="IPR014756">
    <property type="entry name" value="Ig_E-set"/>
</dbReference>
<evidence type="ECO:0000313" key="4">
    <source>
        <dbReference type="EMBL" id="ALO50706.1"/>
    </source>
</evidence>
<sequence>MSIQHELDFHIHYGDPEVTGSLVVGTKEFDEAFFYDGDDLGVTYTADRLFFRLWAPTAGEAVVVLYRSWDDEVAGLELPMTRAEKGTWTLDVEGDFGGWFYTHRVKIGDGWNEAADPYAKAVGVNGKRGAILDLRTTDPAGWAADTKPPMRAAVDAIIYEVHVRDFSIHPESGMKHKGKYLAFCEKGTRGPEGIYTGIDHLVDLGVTHVQLLPVNDYFYGSVDETKPDEQYNWGYDPQNYNVPEGSYAADPYQPDSRIRELKGLVQALHSRGIRVIQDVVYNHLYDGYRANLAQLVPGYYFRYRSDGTLSNGSHCGNETASEHLMMRKFIIDSVVYWAREFHMDGFRFDLMGLHDVSLMKEIRRRLDEIDPSILITGEGWVMDSALAPEERANQLHAGRMPRVAQFNDRLRNALKGDTFDKASRGFVNGGWYLEHEIKTGACGSIPYNEYTFGFPLQPDQTVNYAECHDNFTLWDKLSLVGGGESEDILRASHRLASAIVLTSQGIPLLHAGQEFMRTKQGVENSYKSPDEINRLDWQRCADRKHDVWYMKELIALRKAHPAFRMTTTEEIRSHLRFEDAPGGCVAYTLRDHAGGDPCEHLYVLYHANRGTDDLPLPQLGEWEVLFGSEHVRRMDGRLQVEGIGMVVLGVSKRS</sequence>
<dbReference type="SUPFAM" id="SSF51445">
    <property type="entry name" value="(Trans)glycosidases"/>
    <property type="match status" value="1"/>
</dbReference>
<protein>
    <submittedName>
        <fullName evidence="3 4">Pullulanase</fullName>
        <ecNumber evidence="3 4">3.2.1.41</ecNumber>
    </submittedName>
</protein>
<evidence type="ECO:0000313" key="3">
    <source>
        <dbReference type="EMBL" id="ALJ32153.1"/>
    </source>
</evidence>
<dbReference type="EC" id="3.2.1.41" evidence="3 4"/>